<accession>M7BSL7</accession>
<gene>
    <name evidence="1" type="ORF">UY3_01977</name>
</gene>
<dbReference type="EMBL" id="KB503068">
    <property type="protein sequence ID" value="EMP40851.1"/>
    <property type="molecule type" value="Genomic_DNA"/>
</dbReference>
<dbReference type="AlphaFoldDB" id="M7BSL7"/>
<evidence type="ECO:0000313" key="2">
    <source>
        <dbReference type="Proteomes" id="UP000031443"/>
    </source>
</evidence>
<sequence>MEPARITAAVMSIVNTSLIIMQYMQNLQKQSSDSMDLSPYTAIRSSTSRSVHVGALLQFWDSMVTSADEICMVTCADQLATVAKQKMKFKSSRRFSCLPGQCIRIQNAVQSGHTGALG</sequence>
<dbReference type="Proteomes" id="UP000031443">
    <property type="component" value="Unassembled WGS sequence"/>
</dbReference>
<keyword evidence="2" id="KW-1185">Reference proteome</keyword>
<evidence type="ECO:0000313" key="1">
    <source>
        <dbReference type="EMBL" id="EMP40851.1"/>
    </source>
</evidence>
<name>M7BSL7_CHEMY</name>
<organism evidence="1 2">
    <name type="scientific">Chelonia mydas</name>
    <name type="common">Green sea-turtle</name>
    <name type="synonym">Chelonia agassizi</name>
    <dbReference type="NCBI Taxonomy" id="8469"/>
    <lineage>
        <taxon>Eukaryota</taxon>
        <taxon>Metazoa</taxon>
        <taxon>Chordata</taxon>
        <taxon>Craniata</taxon>
        <taxon>Vertebrata</taxon>
        <taxon>Euteleostomi</taxon>
        <taxon>Archelosauria</taxon>
        <taxon>Testudinata</taxon>
        <taxon>Testudines</taxon>
        <taxon>Cryptodira</taxon>
        <taxon>Durocryptodira</taxon>
        <taxon>Americhelydia</taxon>
        <taxon>Chelonioidea</taxon>
        <taxon>Cheloniidae</taxon>
        <taxon>Chelonia</taxon>
    </lineage>
</organism>
<proteinExistence type="predicted"/>
<reference evidence="2" key="1">
    <citation type="journal article" date="2013" name="Nat. Genet.">
        <title>The draft genomes of soft-shell turtle and green sea turtle yield insights into the development and evolution of the turtle-specific body plan.</title>
        <authorList>
            <person name="Wang Z."/>
            <person name="Pascual-Anaya J."/>
            <person name="Zadissa A."/>
            <person name="Li W."/>
            <person name="Niimura Y."/>
            <person name="Huang Z."/>
            <person name="Li C."/>
            <person name="White S."/>
            <person name="Xiong Z."/>
            <person name="Fang D."/>
            <person name="Wang B."/>
            <person name="Ming Y."/>
            <person name="Chen Y."/>
            <person name="Zheng Y."/>
            <person name="Kuraku S."/>
            <person name="Pignatelli M."/>
            <person name="Herrero J."/>
            <person name="Beal K."/>
            <person name="Nozawa M."/>
            <person name="Li Q."/>
            <person name="Wang J."/>
            <person name="Zhang H."/>
            <person name="Yu L."/>
            <person name="Shigenobu S."/>
            <person name="Wang J."/>
            <person name="Liu J."/>
            <person name="Flicek P."/>
            <person name="Searle S."/>
            <person name="Wang J."/>
            <person name="Kuratani S."/>
            <person name="Yin Y."/>
            <person name="Aken B."/>
            <person name="Zhang G."/>
            <person name="Irie N."/>
        </authorList>
    </citation>
    <scope>NUCLEOTIDE SEQUENCE [LARGE SCALE GENOMIC DNA]</scope>
</reference>
<protein>
    <submittedName>
        <fullName evidence="1">Uncharacterized protein</fullName>
    </submittedName>
</protein>